<dbReference type="AlphaFoldDB" id="X1E9G8"/>
<gene>
    <name evidence="1" type="ORF">S01H4_60568</name>
</gene>
<comment type="caution">
    <text evidence="1">The sequence shown here is derived from an EMBL/GenBank/DDBJ whole genome shotgun (WGS) entry which is preliminary data.</text>
</comment>
<reference evidence="1" key="1">
    <citation type="journal article" date="2014" name="Front. Microbiol.">
        <title>High frequency of phylogenetically diverse reductive dehalogenase-homologous genes in deep subseafloor sedimentary metagenomes.</title>
        <authorList>
            <person name="Kawai M."/>
            <person name="Futagami T."/>
            <person name="Toyoda A."/>
            <person name="Takaki Y."/>
            <person name="Nishi S."/>
            <person name="Hori S."/>
            <person name="Arai W."/>
            <person name="Tsubouchi T."/>
            <person name="Morono Y."/>
            <person name="Uchiyama I."/>
            <person name="Ito T."/>
            <person name="Fujiyama A."/>
            <person name="Inagaki F."/>
            <person name="Takami H."/>
        </authorList>
    </citation>
    <scope>NUCLEOTIDE SEQUENCE</scope>
    <source>
        <strain evidence="1">Expedition CK06-06</strain>
    </source>
</reference>
<evidence type="ECO:0008006" key="2">
    <source>
        <dbReference type="Google" id="ProtNLM"/>
    </source>
</evidence>
<proteinExistence type="predicted"/>
<dbReference type="EMBL" id="BART01035742">
    <property type="protein sequence ID" value="GAH16990.1"/>
    <property type="molecule type" value="Genomic_DNA"/>
</dbReference>
<accession>X1E9G8</accession>
<protein>
    <recommendedName>
        <fullName evidence="2">Alpha/beta hydrolase</fullName>
    </recommendedName>
</protein>
<organism evidence="1">
    <name type="scientific">marine sediment metagenome</name>
    <dbReference type="NCBI Taxonomy" id="412755"/>
    <lineage>
        <taxon>unclassified sequences</taxon>
        <taxon>metagenomes</taxon>
        <taxon>ecological metagenomes</taxon>
    </lineage>
</organism>
<sequence length="37" mass="4425">KTKIKIWLENNDHSILNSPDHQRIFSELIKFISEICN</sequence>
<evidence type="ECO:0000313" key="1">
    <source>
        <dbReference type="EMBL" id="GAH16990.1"/>
    </source>
</evidence>
<feature type="non-terminal residue" evidence="1">
    <location>
        <position position="1"/>
    </location>
</feature>
<name>X1E9G8_9ZZZZ</name>